<dbReference type="Gene3D" id="3.40.30.10">
    <property type="entry name" value="Glutaredoxin"/>
    <property type="match status" value="1"/>
</dbReference>
<dbReference type="GO" id="GO:0005737">
    <property type="term" value="C:cytoplasm"/>
    <property type="evidence" value="ECO:0007669"/>
    <property type="project" value="InterPro"/>
</dbReference>
<dbReference type="KEGG" id="jsv:CNX70_21075"/>
<sequence>MKLYTYFRSSAAYRVRIALNVKGIDYDSIPVHLLQDGGQQLLPAYRAVNPSALVPALDDDGAILTQSLAMLEYLDETRPAVPLLPGDALGRARVRALALAIACDAHPLTNLRVLKYLKNTLGLSDEAKQEWYRHWMAEGLAAVEALLAQGDPAGTGLFCHGDSPTMADCCLVPQVFNAQRFAIDLAPYPRVARIHAHCAGLPAFAAAHPSRQPDAE</sequence>
<dbReference type="PROSITE" id="PS50404">
    <property type="entry name" value="GST_NTER"/>
    <property type="match status" value="1"/>
</dbReference>
<keyword evidence="5" id="KW-1185">Reference proteome</keyword>
<dbReference type="Proteomes" id="UP000218437">
    <property type="component" value="Chromosome"/>
</dbReference>
<dbReference type="SFLD" id="SFLDG00358">
    <property type="entry name" value="Main_(cytGST)"/>
    <property type="match status" value="1"/>
</dbReference>
<keyword evidence="4" id="KW-0413">Isomerase</keyword>
<accession>A0A290X4S9</accession>
<dbReference type="RefSeq" id="WP_096238594.1">
    <property type="nucleotide sequence ID" value="NZ_CP023422.1"/>
</dbReference>
<dbReference type="FunFam" id="1.20.1050.10:FF:000010">
    <property type="entry name" value="Maleylacetoacetate isomerase isoform 1"/>
    <property type="match status" value="1"/>
</dbReference>
<organism evidence="4 5">
    <name type="scientific">Janthinobacterium svalbardensis</name>
    <dbReference type="NCBI Taxonomy" id="368607"/>
    <lineage>
        <taxon>Bacteria</taxon>
        <taxon>Pseudomonadati</taxon>
        <taxon>Pseudomonadota</taxon>
        <taxon>Betaproteobacteria</taxon>
        <taxon>Burkholderiales</taxon>
        <taxon>Oxalobacteraceae</taxon>
        <taxon>Janthinobacterium</taxon>
    </lineage>
</organism>
<dbReference type="Gene3D" id="1.20.1050.10">
    <property type="match status" value="1"/>
</dbReference>
<gene>
    <name evidence="4" type="primary">maiA</name>
    <name evidence="4" type="ORF">CNX70_21075</name>
</gene>
<dbReference type="GO" id="GO:0016034">
    <property type="term" value="F:maleylacetoacetate isomerase activity"/>
    <property type="evidence" value="ECO:0007669"/>
    <property type="project" value="TreeGrafter"/>
</dbReference>
<dbReference type="SFLD" id="SFLDS00019">
    <property type="entry name" value="Glutathione_Transferase_(cytos"/>
    <property type="match status" value="1"/>
</dbReference>
<dbReference type="CDD" id="cd03042">
    <property type="entry name" value="GST_N_Zeta"/>
    <property type="match status" value="1"/>
</dbReference>
<dbReference type="GO" id="GO:0006559">
    <property type="term" value="P:L-phenylalanine catabolic process"/>
    <property type="evidence" value="ECO:0007669"/>
    <property type="project" value="TreeGrafter"/>
</dbReference>
<dbReference type="Pfam" id="PF13417">
    <property type="entry name" value="GST_N_3"/>
    <property type="match status" value="1"/>
</dbReference>
<evidence type="ECO:0000313" key="4">
    <source>
        <dbReference type="EMBL" id="ATD63978.1"/>
    </source>
</evidence>
<dbReference type="NCBIfam" id="TIGR01262">
    <property type="entry name" value="maiA"/>
    <property type="match status" value="1"/>
</dbReference>
<dbReference type="GO" id="GO:0004364">
    <property type="term" value="F:glutathione transferase activity"/>
    <property type="evidence" value="ECO:0007669"/>
    <property type="project" value="TreeGrafter"/>
</dbReference>
<reference evidence="4 5" key="1">
    <citation type="submission" date="2017-09" db="EMBL/GenBank/DDBJ databases">
        <title>Complete genome sequence of Janthinobacterium svalbardensis PAMC 27463.</title>
        <authorList>
            <person name="Cho Y.-J."/>
            <person name="Cho A."/>
            <person name="Kim O.-S."/>
            <person name="Lee J.-I."/>
        </authorList>
    </citation>
    <scope>NUCLEOTIDE SEQUENCE [LARGE SCALE GENOMIC DNA]</scope>
    <source>
        <strain evidence="4 5">PAMC 27463</strain>
    </source>
</reference>
<proteinExistence type="inferred from homology"/>
<dbReference type="InterPro" id="IPR034333">
    <property type="entry name" value="GST_Zeta_N"/>
</dbReference>
<evidence type="ECO:0000259" key="3">
    <source>
        <dbReference type="PROSITE" id="PS50405"/>
    </source>
</evidence>
<dbReference type="InterPro" id="IPR010987">
    <property type="entry name" value="Glutathione-S-Trfase_C-like"/>
</dbReference>
<evidence type="ECO:0000259" key="2">
    <source>
        <dbReference type="PROSITE" id="PS50404"/>
    </source>
</evidence>
<dbReference type="PROSITE" id="PS50405">
    <property type="entry name" value="GST_CTER"/>
    <property type="match status" value="1"/>
</dbReference>
<dbReference type="InterPro" id="IPR036282">
    <property type="entry name" value="Glutathione-S-Trfase_C_sf"/>
</dbReference>
<name>A0A290X4S9_9BURK</name>
<dbReference type="AlphaFoldDB" id="A0A290X4S9"/>
<comment type="similarity">
    <text evidence="1">Belongs to the GST superfamily. Zeta family.</text>
</comment>
<dbReference type="InterPro" id="IPR005955">
    <property type="entry name" value="GST_Zeta"/>
</dbReference>
<protein>
    <submittedName>
        <fullName evidence="4">Maleylacetoacetate isomerase</fullName>
    </submittedName>
</protein>
<dbReference type="InterPro" id="IPR036249">
    <property type="entry name" value="Thioredoxin-like_sf"/>
</dbReference>
<evidence type="ECO:0000256" key="1">
    <source>
        <dbReference type="ARBA" id="ARBA00010007"/>
    </source>
</evidence>
<dbReference type="SUPFAM" id="SSF52833">
    <property type="entry name" value="Thioredoxin-like"/>
    <property type="match status" value="1"/>
</dbReference>
<dbReference type="PANTHER" id="PTHR42673">
    <property type="entry name" value="MALEYLACETOACETATE ISOMERASE"/>
    <property type="match status" value="1"/>
</dbReference>
<dbReference type="Pfam" id="PF13410">
    <property type="entry name" value="GST_C_2"/>
    <property type="match status" value="1"/>
</dbReference>
<dbReference type="InterPro" id="IPR004045">
    <property type="entry name" value="Glutathione_S-Trfase_N"/>
</dbReference>
<dbReference type="GO" id="GO:0006749">
    <property type="term" value="P:glutathione metabolic process"/>
    <property type="evidence" value="ECO:0007669"/>
    <property type="project" value="TreeGrafter"/>
</dbReference>
<dbReference type="InterPro" id="IPR040079">
    <property type="entry name" value="Glutathione_S-Trfase"/>
</dbReference>
<dbReference type="CDD" id="cd03191">
    <property type="entry name" value="GST_C_Zeta"/>
    <property type="match status" value="1"/>
</dbReference>
<dbReference type="InterPro" id="IPR034330">
    <property type="entry name" value="GST_Zeta_C"/>
</dbReference>
<feature type="domain" description="GST N-terminal" evidence="2">
    <location>
        <begin position="1"/>
        <end position="82"/>
    </location>
</feature>
<evidence type="ECO:0000313" key="5">
    <source>
        <dbReference type="Proteomes" id="UP000218437"/>
    </source>
</evidence>
<dbReference type="PANTHER" id="PTHR42673:SF21">
    <property type="entry name" value="GLUTATHIONE S-TRANSFERASE YFCF"/>
    <property type="match status" value="1"/>
</dbReference>
<dbReference type="EMBL" id="CP023422">
    <property type="protein sequence ID" value="ATD63978.1"/>
    <property type="molecule type" value="Genomic_DNA"/>
</dbReference>
<dbReference type="SUPFAM" id="SSF47616">
    <property type="entry name" value="GST C-terminal domain-like"/>
    <property type="match status" value="1"/>
</dbReference>
<feature type="domain" description="GST C-terminal" evidence="3">
    <location>
        <begin position="87"/>
        <end position="216"/>
    </location>
</feature>